<keyword evidence="1" id="KW-1133">Transmembrane helix</keyword>
<dbReference type="Gene3D" id="3.30.420.40">
    <property type="match status" value="1"/>
</dbReference>
<comment type="caution">
    <text evidence="2">The sequence shown here is derived from an EMBL/GenBank/DDBJ whole genome shotgun (WGS) entry which is preliminary data.</text>
</comment>
<reference evidence="3" key="1">
    <citation type="submission" date="2017-09" db="EMBL/GenBank/DDBJ databases">
        <title>Depth-based differentiation of microbial function through sediment-hosted aquifers and enrichment of novel symbionts in the deep terrestrial subsurface.</title>
        <authorList>
            <person name="Probst A.J."/>
            <person name="Ladd B."/>
            <person name="Jarett J.K."/>
            <person name="Geller-Mcgrath D.E."/>
            <person name="Sieber C.M.K."/>
            <person name="Emerson J.B."/>
            <person name="Anantharaman K."/>
            <person name="Thomas B.C."/>
            <person name="Malmstrom R."/>
            <person name="Stieglmeier M."/>
            <person name="Klingl A."/>
            <person name="Woyke T."/>
            <person name="Ryan C.M."/>
            <person name="Banfield J.F."/>
        </authorList>
    </citation>
    <scope>NUCLEOTIDE SEQUENCE [LARGE SCALE GENOMIC DNA]</scope>
</reference>
<accession>A0A2H0VGZ7</accession>
<dbReference type="Pfam" id="PF05137">
    <property type="entry name" value="PilN"/>
    <property type="match status" value="1"/>
</dbReference>
<name>A0A2H0VGZ7_9BACT</name>
<organism evidence="2 3">
    <name type="scientific">Candidatus Colwellbacteria bacterium CG10_big_fil_rev_8_21_14_0_10_41_28</name>
    <dbReference type="NCBI Taxonomy" id="1974539"/>
    <lineage>
        <taxon>Bacteria</taxon>
        <taxon>Candidatus Colwelliibacteriota</taxon>
    </lineage>
</organism>
<evidence type="ECO:0000313" key="2">
    <source>
        <dbReference type="EMBL" id="PIR98382.1"/>
    </source>
</evidence>
<feature type="transmembrane region" description="Helical" evidence="1">
    <location>
        <begin position="346"/>
        <end position="369"/>
    </location>
</feature>
<dbReference type="AlphaFoldDB" id="A0A2H0VGZ7"/>
<evidence type="ECO:0008006" key="4">
    <source>
        <dbReference type="Google" id="ProtNLM"/>
    </source>
</evidence>
<dbReference type="Proteomes" id="UP000230776">
    <property type="component" value="Unassembled WGS sequence"/>
</dbReference>
<keyword evidence="1" id="KW-0472">Membrane</keyword>
<sequence>MQLETDKLFKGFSSLTTKVTPKIEVAGLQITDSLIRYTLLKENGEGRDFALRPAPGVIVGGKVANRLELTKILKQVHKKASISKRKPSSIILTVGIDSVFIRPMILPAGSSDALSESANLNLRMQSPIDSNNAYYDWQQIDISARQDEQIEIIGAFVGKNIIEDYLGPIHEAGFNVAAVEFITLSLIRAAVNDKIIEPNRPYVVLDLSPEGINFAISHNSSLYFHYFVGWDVFRDQDKTISTEKFKSGLSNEVRRIVNFYSANVKDQEIRDMLIIGTSFVPEITETVQRSFPGIEIRTSDPNVLNPARGAAIRGLIPRSQDFDISLASLSAIEIFQKDQLANFVSIWRNVVLATMTFIMFLFFSTALVLRGNFVNVGQTSSLNQDVPSPVEIASLEKKANEFNNLVNLVTSIRAQRNELYPLLEALNTLAGDEITITRYRFVASAPDLTLNGTSISEDAAVEFKERLEGQKQFSNVKLPLNNIRTESSGGISFSITFTVDSLDFGE</sequence>
<dbReference type="InterPro" id="IPR007813">
    <property type="entry name" value="PilN"/>
</dbReference>
<proteinExistence type="predicted"/>
<keyword evidence="1" id="KW-0812">Transmembrane</keyword>
<evidence type="ECO:0000256" key="1">
    <source>
        <dbReference type="SAM" id="Phobius"/>
    </source>
</evidence>
<protein>
    <recommendedName>
        <fullName evidence="4">SHS2 domain-containing protein</fullName>
    </recommendedName>
</protein>
<dbReference type="EMBL" id="PFAG01000018">
    <property type="protein sequence ID" value="PIR98382.1"/>
    <property type="molecule type" value="Genomic_DNA"/>
</dbReference>
<gene>
    <name evidence="2" type="ORF">COT88_01930</name>
</gene>
<evidence type="ECO:0000313" key="3">
    <source>
        <dbReference type="Proteomes" id="UP000230776"/>
    </source>
</evidence>